<evidence type="ECO:0000313" key="2">
    <source>
        <dbReference type="Proteomes" id="UP000029014"/>
    </source>
</evidence>
<sequence length="63" mass="7291">MPKHILQVDQPLFETELDRMVTQKVTQILNRMLDAEADDLTGRDVMNDRIRGRRIVRAITGVT</sequence>
<name>A0A087BNY4_9BIFI</name>
<gene>
    <name evidence="1" type="ORF">BMIN_0635</name>
</gene>
<proteinExistence type="predicted"/>
<organism evidence="1 2">
    <name type="scientific">Bifidobacterium minimum</name>
    <dbReference type="NCBI Taxonomy" id="1693"/>
    <lineage>
        <taxon>Bacteria</taxon>
        <taxon>Bacillati</taxon>
        <taxon>Actinomycetota</taxon>
        <taxon>Actinomycetes</taxon>
        <taxon>Bifidobacteriales</taxon>
        <taxon>Bifidobacteriaceae</taxon>
        <taxon>Bifidobacterium</taxon>
    </lineage>
</organism>
<dbReference type="Proteomes" id="UP000029014">
    <property type="component" value="Unassembled WGS sequence"/>
</dbReference>
<comment type="caution">
    <text evidence="1">The sequence shown here is derived from an EMBL/GenBank/DDBJ whole genome shotgun (WGS) entry which is preliminary data.</text>
</comment>
<dbReference type="AlphaFoldDB" id="A0A087BNY4"/>
<keyword evidence="2" id="KW-1185">Reference proteome</keyword>
<reference evidence="1 2" key="1">
    <citation type="submission" date="2014-03" db="EMBL/GenBank/DDBJ databases">
        <title>Genomics of Bifidobacteria.</title>
        <authorList>
            <person name="Ventura M."/>
            <person name="Milani C."/>
            <person name="Lugli G.A."/>
        </authorList>
    </citation>
    <scope>NUCLEOTIDE SEQUENCE [LARGE SCALE GENOMIC DNA]</scope>
    <source>
        <strain evidence="1 2">LMG 11592</strain>
    </source>
</reference>
<evidence type="ECO:0000313" key="1">
    <source>
        <dbReference type="EMBL" id="KFI72734.1"/>
    </source>
</evidence>
<protein>
    <submittedName>
        <fullName evidence="1">Transposase</fullName>
    </submittedName>
</protein>
<accession>A0A087BNY4</accession>
<dbReference type="EMBL" id="JGZD01000009">
    <property type="protein sequence ID" value="KFI72734.1"/>
    <property type="molecule type" value="Genomic_DNA"/>
</dbReference>